<organism evidence="1 2">
    <name type="scientific">Eikenella halliae</name>
    <dbReference type="NCBI Taxonomy" id="1795832"/>
    <lineage>
        <taxon>Bacteria</taxon>
        <taxon>Pseudomonadati</taxon>
        <taxon>Pseudomonadota</taxon>
        <taxon>Betaproteobacteria</taxon>
        <taxon>Neisseriales</taxon>
        <taxon>Neisseriaceae</taxon>
        <taxon>Eikenella</taxon>
    </lineage>
</organism>
<dbReference type="AlphaFoldDB" id="A0A1B6VT81"/>
<dbReference type="RefSeq" id="WP_064090783.1">
    <property type="nucleotide sequence ID" value="NZ_LXSQ01000030.1"/>
</dbReference>
<sequence>MSGLVVLPARPVAGCDYVVHMAALPAAARAGYRHSRRIVRFYAELCQMGGEMADRALAGAKGFNQGPQTGWGFVYVELKQWKQMMGGEEAWRKVGHKAT</sequence>
<gene>
    <name evidence="1" type="ORF">A7Q00_12115</name>
</gene>
<comment type="caution">
    <text evidence="1">The sequence shown here is derived from an EMBL/GenBank/DDBJ whole genome shotgun (WGS) entry which is preliminary data.</text>
</comment>
<protein>
    <submittedName>
        <fullName evidence="1">Uncharacterized protein</fullName>
    </submittedName>
</protein>
<dbReference type="Proteomes" id="UP000077726">
    <property type="component" value="Unassembled WGS sequence"/>
</dbReference>
<keyword evidence="2" id="KW-1185">Reference proteome</keyword>
<dbReference type="EMBL" id="LXSQ01000030">
    <property type="protein sequence ID" value="OAM36501.1"/>
    <property type="molecule type" value="Genomic_DNA"/>
</dbReference>
<name>A0A1B6VT81_9NEIS</name>
<reference evidence="2" key="1">
    <citation type="submission" date="2016-05" db="EMBL/GenBank/DDBJ databases">
        <title>Draft genome of Corynebacterium afermentans subsp. afermentans LCDC 88199T.</title>
        <authorList>
            <person name="Bernier A.-M."/>
            <person name="Bernard K."/>
        </authorList>
    </citation>
    <scope>NUCLEOTIDE SEQUENCE [LARGE SCALE GENOMIC DNA]</scope>
    <source>
        <strain evidence="2">NML130454</strain>
    </source>
</reference>
<accession>A0A1B6VT81</accession>
<evidence type="ECO:0000313" key="2">
    <source>
        <dbReference type="Proteomes" id="UP000077726"/>
    </source>
</evidence>
<evidence type="ECO:0000313" key="1">
    <source>
        <dbReference type="EMBL" id="OAM36501.1"/>
    </source>
</evidence>
<proteinExistence type="predicted"/>